<evidence type="ECO:0000313" key="1">
    <source>
        <dbReference type="EMBL" id="BBG97193.1"/>
    </source>
</evidence>
<organism evidence="1">
    <name type="scientific">Prunus dulcis</name>
    <name type="common">Almond</name>
    <name type="synonym">Amygdalus dulcis</name>
    <dbReference type="NCBI Taxonomy" id="3755"/>
    <lineage>
        <taxon>Eukaryota</taxon>
        <taxon>Viridiplantae</taxon>
        <taxon>Streptophyta</taxon>
        <taxon>Embryophyta</taxon>
        <taxon>Tracheophyta</taxon>
        <taxon>Spermatophyta</taxon>
        <taxon>Magnoliopsida</taxon>
        <taxon>eudicotyledons</taxon>
        <taxon>Gunneridae</taxon>
        <taxon>Pentapetalae</taxon>
        <taxon>rosids</taxon>
        <taxon>fabids</taxon>
        <taxon>Rosales</taxon>
        <taxon>Rosaceae</taxon>
        <taxon>Amygdaloideae</taxon>
        <taxon>Amygdaleae</taxon>
        <taxon>Prunus</taxon>
    </lineage>
</organism>
<accession>A0A4Y1QZB9</accession>
<reference evidence="1" key="1">
    <citation type="journal article" date="2019" name="Science">
        <title>Mutation of a bHLH transcription factor allowed almond domestication.</title>
        <authorList>
            <person name="Sanchez-Perez R."/>
            <person name="Pavan S."/>
            <person name="Mazzeo R."/>
            <person name="Moldovan C."/>
            <person name="Aiese Cigliano R."/>
            <person name="Del Cueto J."/>
            <person name="Ricciardi F."/>
            <person name="Lotti C."/>
            <person name="Ricciardi L."/>
            <person name="Dicenta F."/>
            <person name="Lopez-Marques R.L."/>
            <person name="Lindberg Moller B."/>
        </authorList>
    </citation>
    <scope>NUCLEOTIDE SEQUENCE</scope>
</reference>
<dbReference type="EMBL" id="AP019298">
    <property type="protein sequence ID" value="BBG97193.1"/>
    <property type="molecule type" value="Genomic_DNA"/>
</dbReference>
<dbReference type="AlphaFoldDB" id="A0A4Y1QZB9"/>
<name>A0A4Y1QZB9_PRUDU</name>
<protein>
    <submittedName>
        <fullName evidence="1">Uncharacterized protein</fullName>
    </submittedName>
</protein>
<proteinExistence type="predicted"/>
<sequence length="45" mass="4991">MGANRVHFIGLILSRKSKVVGLLLCCEGIQSSPISTVRLDWHLNK</sequence>
<gene>
    <name evidence="1" type="ORF">Prudu_006234</name>
</gene>